<name>A0ABD1QAX1_9LAMI</name>
<accession>A0ABD1QAX1</accession>
<keyword evidence="4" id="KW-0175">Coiled coil</keyword>
<dbReference type="InterPro" id="IPR046987">
    <property type="entry name" value="Myo9"/>
</dbReference>
<evidence type="ECO:0000313" key="5">
    <source>
        <dbReference type="EMBL" id="KAL2473338.1"/>
    </source>
</evidence>
<dbReference type="GO" id="GO:0005737">
    <property type="term" value="C:cytoplasm"/>
    <property type="evidence" value="ECO:0007669"/>
    <property type="project" value="UniProtKB-SubCell"/>
</dbReference>
<comment type="caution">
    <text evidence="5">The sequence shown here is derived from an EMBL/GenBank/DDBJ whole genome shotgun (WGS) entry which is preliminary data.</text>
</comment>
<dbReference type="PROSITE" id="PS50096">
    <property type="entry name" value="IQ"/>
    <property type="match status" value="3"/>
</dbReference>
<keyword evidence="3" id="KW-0112">Calmodulin-binding</keyword>
<dbReference type="Proteomes" id="UP001604277">
    <property type="component" value="Unassembled WGS sequence"/>
</dbReference>
<keyword evidence="6" id="KW-1185">Reference proteome</keyword>
<dbReference type="AlphaFoldDB" id="A0ABD1QAX1"/>
<protein>
    <submittedName>
        <fullName evidence="5">Myosin-3</fullName>
    </submittedName>
</protein>
<organism evidence="5 6">
    <name type="scientific">Forsythia ovata</name>
    <dbReference type="NCBI Taxonomy" id="205694"/>
    <lineage>
        <taxon>Eukaryota</taxon>
        <taxon>Viridiplantae</taxon>
        <taxon>Streptophyta</taxon>
        <taxon>Embryophyta</taxon>
        <taxon>Tracheophyta</taxon>
        <taxon>Spermatophyta</taxon>
        <taxon>Magnoliopsida</taxon>
        <taxon>eudicotyledons</taxon>
        <taxon>Gunneridae</taxon>
        <taxon>Pentapetalae</taxon>
        <taxon>asterids</taxon>
        <taxon>lamiids</taxon>
        <taxon>Lamiales</taxon>
        <taxon>Oleaceae</taxon>
        <taxon>Forsythieae</taxon>
        <taxon>Forsythia</taxon>
    </lineage>
</organism>
<dbReference type="SUPFAM" id="SSF52540">
    <property type="entry name" value="P-loop containing nucleoside triphosphate hydrolases"/>
    <property type="match status" value="1"/>
</dbReference>
<dbReference type="SMART" id="SM00015">
    <property type="entry name" value="IQ"/>
    <property type="match status" value="4"/>
</dbReference>
<evidence type="ECO:0000256" key="1">
    <source>
        <dbReference type="ARBA" id="ARBA00004496"/>
    </source>
</evidence>
<gene>
    <name evidence="5" type="ORF">Fot_49074</name>
</gene>
<evidence type="ECO:0000313" key="6">
    <source>
        <dbReference type="Proteomes" id="UP001604277"/>
    </source>
</evidence>
<evidence type="ECO:0000256" key="4">
    <source>
        <dbReference type="SAM" id="Coils"/>
    </source>
</evidence>
<evidence type="ECO:0000256" key="2">
    <source>
        <dbReference type="ARBA" id="ARBA00022490"/>
    </source>
</evidence>
<proteinExistence type="predicted"/>
<feature type="coiled-coil region" evidence="4">
    <location>
        <begin position="237"/>
        <end position="285"/>
    </location>
</feature>
<reference evidence="6" key="1">
    <citation type="submission" date="2024-07" db="EMBL/GenBank/DDBJ databases">
        <title>Two chromosome-level genome assemblies of Korean endemic species Abeliophyllum distichum and Forsythia ovata (Oleaceae).</title>
        <authorList>
            <person name="Jang H."/>
        </authorList>
    </citation>
    <scope>NUCLEOTIDE SEQUENCE [LARGE SCALE GENOMIC DNA]</scope>
</reference>
<dbReference type="GO" id="GO:0005516">
    <property type="term" value="F:calmodulin binding"/>
    <property type="evidence" value="ECO:0007669"/>
    <property type="project" value="UniProtKB-KW"/>
</dbReference>
<comment type="subcellular location">
    <subcellularLocation>
        <location evidence="1">Cytoplasm</location>
    </subcellularLocation>
</comment>
<dbReference type="InterPro" id="IPR027417">
    <property type="entry name" value="P-loop_NTPase"/>
</dbReference>
<dbReference type="Gene3D" id="1.20.5.190">
    <property type="match status" value="2"/>
</dbReference>
<dbReference type="EMBL" id="JBFOLJ010000015">
    <property type="protein sequence ID" value="KAL2473338.1"/>
    <property type="molecule type" value="Genomic_DNA"/>
</dbReference>
<dbReference type="InterPro" id="IPR000048">
    <property type="entry name" value="IQ_motif_EF-hand-BS"/>
</dbReference>
<sequence length="437" mass="51235">MSTTLSSLELMLEKIQLLEDQPKDAPPALPFRPVSRARLPRARKQLPFNFQKTGCEETYGHKDESFKWGVFERQSVDREAFVESIHEQALAESDGIPIGVLENSKEIAQKGILKIQKWYRGHQIRCHYSKLRRGVIALQSFVRGENSRKEHGYRIKRLTAIVVIQKHIREHFVYRALKQRRAAVICLQSGIRGWLSRRHFDHIEHVQKPKIENERGVRNLPKDTDMKDRVLVQHFVLFDLQKQALRMEAKLRKKNEENSSLNIQLQKMEEKWQEHEEKMKSMEKTWQDQLTYIQTCLAEANKNPIDDIIAGKFGQCDDTTTRTGIYHGKSMVNSLDLPSSNGSGPHIISKSTNHVIEQFEGVYDEDGDRARVASDLVKLQYPSVELRKLKLRFTAWKKDFKTRLWEAEATIKKLSHLETEKCQKRWWERQMKKGIWN</sequence>
<dbReference type="PANTHER" id="PTHR46184:SF5">
    <property type="entry name" value="UNCONVENTIONAL MYOSIN-IXA-LIKE"/>
    <property type="match status" value="1"/>
</dbReference>
<evidence type="ECO:0000256" key="3">
    <source>
        <dbReference type="ARBA" id="ARBA00022860"/>
    </source>
</evidence>
<dbReference type="Pfam" id="PF00612">
    <property type="entry name" value="IQ"/>
    <property type="match status" value="2"/>
</dbReference>
<keyword evidence="2" id="KW-0963">Cytoplasm</keyword>
<dbReference type="PANTHER" id="PTHR46184">
    <property type="entry name" value="UNCONVENTIONAL MYOSIN-IXB-LIKE PROTEIN"/>
    <property type="match status" value="1"/>
</dbReference>